<feature type="binding site" evidence="9">
    <location>
        <position position="145"/>
    </location>
    <ligand>
        <name>4-amino-2-methyl-5-(diphosphooxymethyl)pyrimidine</name>
        <dbReference type="ChEBI" id="CHEBI:57841"/>
    </ligand>
</feature>
<feature type="binding site" evidence="9">
    <location>
        <position position="97"/>
    </location>
    <ligand>
        <name>Mg(2+)</name>
        <dbReference type="ChEBI" id="CHEBI:18420"/>
    </ligand>
</feature>
<feature type="domain" description="Thiamine phosphate synthase/TenI" evidence="12">
    <location>
        <begin position="15"/>
        <end position="196"/>
    </location>
</feature>
<dbReference type="SUPFAM" id="SSF51391">
    <property type="entry name" value="Thiamin phosphate synthase"/>
    <property type="match status" value="1"/>
</dbReference>
<comment type="cofactor">
    <cofactor evidence="9">
        <name>Mg(2+)</name>
        <dbReference type="ChEBI" id="CHEBI:18420"/>
    </cofactor>
    <text evidence="9">Binds 1 Mg(2+) ion per subunit.</text>
</comment>
<dbReference type="AlphaFoldDB" id="A0A1M5D197"/>
<dbReference type="EC" id="2.5.1.3" evidence="9"/>
<dbReference type="NCBIfam" id="TIGR00693">
    <property type="entry name" value="thiE"/>
    <property type="match status" value="1"/>
</dbReference>
<feature type="binding site" evidence="9">
    <location>
        <begin position="193"/>
        <end position="194"/>
    </location>
    <ligand>
        <name>2-[(2R,5Z)-2-carboxy-4-methylthiazol-5(2H)-ylidene]ethyl phosphate</name>
        <dbReference type="ChEBI" id="CHEBI:62899"/>
    </ligand>
</feature>
<dbReference type="GO" id="GO:0000287">
    <property type="term" value="F:magnesium ion binding"/>
    <property type="evidence" value="ECO:0007669"/>
    <property type="project" value="UniProtKB-UniRule"/>
</dbReference>
<evidence type="ECO:0000256" key="3">
    <source>
        <dbReference type="ARBA" id="ARBA00022723"/>
    </source>
</evidence>
<evidence type="ECO:0000256" key="1">
    <source>
        <dbReference type="ARBA" id="ARBA00005165"/>
    </source>
</evidence>
<dbReference type="GO" id="GO:0004789">
    <property type="term" value="F:thiamine-phosphate diphosphorylase activity"/>
    <property type="evidence" value="ECO:0007669"/>
    <property type="project" value="UniProtKB-UniRule"/>
</dbReference>
<feature type="binding site" evidence="9">
    <location>
        <begin position="142"/>
        <end position="144"/>
    </location>
    <ligand>
        <name>2-[(2R,5Z)-2-carboxy-4-methylthiazol-5(2H)-ylidene]ethyl phosphate</name>
        <dbReference type="ChEBI" id="CHEBI:62899"/>
    </ligand>
</feature>
<keyword evidence="3 9" id="KW-0479">Metal-binding</keyword>
<comment type="catalytic activity">
    <reaction evidence="6 9 10">
        <text>4-methyl-5-(2-phosphooxyethyl)-thiazole + 4-amino-2-methyl-5-(diphosphooxymethyl)pyrimidine + H(+) = thiamine phosphate + diphosphate</text>
        <dbReference type="Rhea" id="RHEA:22328"/>
        <dbReference type="ChEBI" id="CHEBI:15378"/>
        <dbReference type="ChEBI" id="CHEBI:33019"/>
        <dbReference type="ChEBI" id="CHEBI:37575"/>
        <dbReference type="ChEBI" id="CHEBI:57841"/>
        <dbReference type="ChEBI" id="CHEBI:58296"/>
        <dbReference type="EC" id="2.5.1.3"/>
    </reaction>
</comment>
<dbReference type="InterPro" id="IPR013785">
    <property type="entry name" value="Aldolase_TIM"/>
</dbReference>
<sequence length="220" mass="24943">MRKNEKLKLFQDYNIYGITAEKFSKGRSNLEVVRDMLESGIKIIQYREKYKTLKEKYYECSEIRRLTREYGALLIVNDHIDLCLMVEADGVHIGQNDFPLKEVGKLLGDEYIIGVTAHTKDQIKEAENCGADYIGVGPIFQSFTKDNPLPPIGLDIVKWCAQNSKIPFVAIGGIKENNIVEVLDMGAKCVALVTEIVGADDIKDKIRRLQDIMRTKSKNI</sequence>
<evidence type="ECO:0000256" key="11">
    <source>
        <dbReference type="RuleBase" id="RU004253"/>
    </source>
</evidence>
<dbReference type="EMBL" id="FQVH01000032">
    <property type="protein sequence ID" value="SHF60761.1"/>
    <property type="molecule type" value="Genomic_DNA"/>
</dbReference>
<dbReference type="PANTHER" id="PTHR20857:SF15">
    <property type="entry name" value="THIAMINE-PHOSPHATE SYNTHASE"/>
    <property type="match status" value="1"/>
</dbReference>
<comment type="catalytic activity">
    <reaction evidence="7 9 10">
        <text>2-(2-carboxy-4-methylthiazol-5-yl)ethyl phosphate + 4-amino-2-methyl-5-(diphosphooxymethyl)pyrimidine + 2 H(+) = thiamine phosphate + CO2 + diphosphate</text>
        <dbReference type="Rhea" id="RHEA:47848"/>
        <dbReference type="ChEBI" id="CHEBI:15378"/>
        <dbReference type="ChEBI" id="CHEBI:16526"/>
        <dbReference type="ChEBI" id="CHEBI:33019"/>
        <dbReference type="ChEBI" id="CHEBI:37575"/>
        <dbReference type="ChEBI" id="CHEBI:57841"/>
        <dbReference type="ChEBI" id="CHEBI:62890"/>
        <dbReference type="EC" id="2.5.1.3"/>
    </reaction>
</comment>
<feature type="binding site" evidence="9">
    <location>
        <position position="173"/>
    </location>
    <ligand>
        <name>2-[(2R,5Z)-2-carboxy-4-methylthiazol-5(2H)-ylidene]ethyl phosphate</name>
        <dbReference type="ChEBI" id="CHEBI:62899"/>
    </ligand>
</feature>
<dbReference type="FunFam" id="3.20.20.70:FF:000096">
    <property type="entry name" value="Thiamine-phosphate synthase"/>
    <property type="match status" value="1"/>
</dbReference>
<keyword evidence="2 9" id="KW-0808">Transferase</keyword>
<evidence type="ECO:0000256" key="7">
    <source>
        <dbReference type="ARBA" id="ARBA00047851"/>
    </source>
</evidence>
<comment type="catalytic activity">
    <reaction evidence="8 9 10">
        <text>2-[(2R,5Z)-2-carboxy-4-methylthiazol-5(2H)-ylidene]ethyl phosphate + 4-amino-2-methyl-5-(diphosphooxymethyl)pyrimidine + 2 H(+) = thiamine phosphate + CO2 + diphosphate</text>
        <dbReference type="Rhea" id="RHEA:47844"/>
        <dbReference type="ChEBI" id="CHEBI:15378"/>
        <dbReference type="ChEBI" id="CHEBI:16526"/>
        <dbReference type="ChEBI" id="CHEBI:33019"/>
        <dbReference type="ChEBI" id="CHEBI:37575"/>
        <dbReference type="ChEBI" id="CHEBI:57841"/>
        <dbReference type="ChEBI" id="CHEBI:62899"/>
        <dbReference type="EC" id="2.5.1.3"/>
    </reaction>
</comment>
<dbReference type="InterPro" id="IPR036206">
    <property type="entry name" value="ThiamineP_synth_sf"/>
</dbReference>
<dbReference type="UniPathway" id="UPA00060">
    <property type="reaction ID" value="UER00141"/>
</dbReference>
<keyword evidence="14" id="KW-1185">Reference proteome</keyword>
<proteinExistence type="inferred from homology"/>
<dbReference type="Proteomes" id="UP000184088">
    <property type="component" value="Unassembled WGS sequence"/>
</dbReference>
<evidence type="ECO:0000313" key="13">
    <source>
        <dbReference type="EMBL" id="SHF60761.1"/>
    </source>
</evidence>
<dbReference type="GO" id="GO:0009228">
    <property type="term" value="P:thiamine biosynthetic process"/>
    <property type="evidence" value="ECO:0007669"/>
    <property type="project" value="UniProtKB-KW"/>
</dbReference>
<evidence type="ECO:0000256" key="4">
    <source>
        <dbReference type="ARBA" id="ARBA00022842"/>
    </source>
</evidence>
<dbReference type="Gene3D" id="3.20.20.70">
    <property type="entry name" value="Aldolase class I"/>
    <property type="match status" value="1"/>
</dbReference>
<comment type="pathway">
    <text evidence="1 9 11">Cofactor biosynthesis; thiamine diphosphate biosynthesis; thiamine phosphate from 4-amino-2-methyl-5-diphosphomethylpyrimidine and 4-methyl-5-(2-phosphoethyl)-thiazole: step 1/1.</text>
</comment>
<dbReference type="PANTHER" id="PTHR20857">
    <property type="entry name" value="THIAMINE-PHOSPHATE PYROPHOSPHORYLASE"/>
    <property type="match status" value="1"/>
</dbReference>
<evidence type="ECO:0000313" key="14">
    <source>
        <dbReference type="Proteomes" id="UP000184088"/>
    </source>
</evidence>
<feature type="binding site" evidence="9">
    <location>
        <position position="77"/>
    </location>
    <ligand>
        <name>4-amino-2-methyl-5-(diphosphooxymethyl)pyrimidine</name>
        <dbReference type="ChEBI" id="CHEBI:57841"/>
    </ligand>
</feature>
<dbReference type="GO" id="GO:0009229">
    <property type="term" value="P:thiamine diphosphate biosynthetic process"/>
    <property type="evidence" value="ECO:0007669"/>
    <property type="project" value="UniProtKB-UniRule"/>
</dbReference>
<name>A0A1M5D197_9THEO</name>
<dbReference type="STRING" id="1121256.SAMN02746089_02236"/>
<comment type="function">
    <text evidence="9">Condenses 4-methyl-5-(beta-hydroxyethyl)thiazole monophosphate (THZ-P) and 2-methyl-4-amino-5-hydroxymethyl pyrimidine pyrophosphate (HMP-PP) to form thiamine monophosphate (TMP).</text>
</comment>
<comment type="similarity">
    <text evidence="9 10">Belongs to the thiamine-phosphate synthase family.</text>
</comment>
<dbReference type="GO" id="GO:0005737">
    <property type="term" value="C:cytoplasm"/>
    <property type="evidence" value="ECO:0007669"/>
    <property type="project" value="TreeGrafter"/>
</dbReference>
<gene>
    <name evidence="9" type="primary">thiE</name>
    <name evidence="13" type="ORF">SAMN02746089_02236</name>
</gene>
<keyword evidence="5 9" id="KW-0784">Thiamine biosynthesis</keyword>
<evidence type="ECO:0000256" key="10">
    <source>
        <dbReference type="RuleBase" id="RU003826"/>
    </source>
</evidence>
<dbReference type="InterPro" id="IPR022998">
    <property type="entry name" value="ThiamineP_synth_TenI"/>
</dbReference>
<dbReference type="OrthoDB" id="9812206at2"/>
<evidence type="ECO:0000256" key="8">
    <source>
        <dbReference type="ARBA" id="ARBA00047883"/>
    </source>
</evidence>
<evidence type="ECO:0000256" key="2">
    <source>
        <dbReference type="ARBA" id="ARBA00022679"/>
    </source>
</evidence>
<evidence type="ECO:0000256" key="6">
    <source>
        <dbReference type="ARBA" id="ARBA00047334"/>
    </source>
</evidence>
<dbReference type="CDD" id="cd00564">
    <property type="entry name" value="TMP_TenI"/>
    <property type="match status" value="1"/>
</dbReference>
<dbReference type="Pfam" id="PF02581">
    <property type="entry name" value="TMP-TENI"/>
    <property type="match status" value="1"/>
</dbReference>
<keyword evidence="4 9" id="KW-0460">Magnesium</keyword>
<evidence type="ECO:0000256" key="5">
    <source>
        <dbReference type="ARBA" id="ARBA00022977"/>
    </source>
</evidence>
<evidence type="ECO:0000259" key="12">
    <source>
        <dbReference type="Pfam" id="PF02581"/>
    </source>
</evidence>
<dbReference type="HAMAP" id="MF_00097">
    <property type="entry name" value="TMP_synthase"/>
    <property type="match status" value="1"/>
</dbReference>
<dbReference type="InterPro" id="IPR034291">
    <property type="entry name" value="TMP_synthase"/>
</dbReference>
<feature type="binding site" evidence="9">
    <location>
        <begin position="45"/>
        <end position="49"/>
    </location>
    <ligand>
        <name>4-amino-2-methyl-5-(diphosphooxymethyl)pyrimidine</name>
        <dbReference type="ChEBI" id="CHEBI:57841"/>
    </ligand>
</feature>
<evidence type="ECO:0000256" key="9">
    <source>
        <dbReference type="HAMAP-Rule" id="MF_00097"/>
    </source>
</evidence>
<accession>A0A1M5D197</accession>
<organism evidence="13 14">
    <name type="scientific">Caldanaerobius fijiensis DSM 17918</name>
    <dbReference type="NCBI Taxonomy" id="1121256"/>
    <lineage>
        <taxon>Bacteria</taxon>
        <taxon>Bacillati</taxon>
        <taxon>Bacillota</taxon>
        <taxon>Clostridia</taxon>
        <taxon>Thermoanaerobacterales</taxon>
        <taxon>Thermoanaerobacteraceae</taxon>
        <taxon>Caldanaerobius</taxon>
    </lineage>
</organism>
<reference evidence="13 14" key="1">
    <citation type="submission" date="2016-11" db="EMBL/GenBank/DDBJ databases">
        <authorList>
            <person name="Jaros S."/>
            <person name="Januszkiewicz K."/>
            <person name="Wedrychowicz H."/>
        </authorList>
    </citation>
    <scope>NUCLEOTIDE SEQUENCE [LARGE SCALE GENOMIC DNA]</scope>
    <source>
        <strain evidence="13 14">DSM 17918</strain>
    </source>
</reference>
<feature type="binding site" evidence="9">
    <location>
        <position position="116"/>
    </location>
    <ligand>
        <name>4-amino-2-methyl-5-(diphosphooxymethyl)pyrimidine</name>
        <dbReference type="ChEBI" id="CHEBI:57841"/>
    </ligand>
</feature>
<protein>
    <recommendedName>
        <fullName evidence="9">Thiamine-phosphate synthase</fullName>
        <shortName evidence="9">TP synthase</shortName>
        <shortName evidence="9">TPS</shortName>
        <ecNumber evidence="9">2.5.1.3</ecNumber>
    </recommendedName>
    <alternativeName>
        <fullName evidence="9">Thiamine-phosphate pyrophosphorylase</fullName>
        <shortName evidence="9">TMP pyrophosphorylase</shortName>
        <shortName evidence="9">TMP-PPase</shortName>
    </alternativeName>
</protein>
<feature type="binding site" evidence="9">
    <location>
        <position position="78"/>
    </location>
    <ligand>
        <name>Mg(2+)</name>
        <dbReference type="ChEBI" id="CHEBI:18420"/>
    </ligand>
</feature>